<dbReference type="Pfam" id="PF00005">
    <property type="entry name" value="ABC_tran"/>
    <property type="match status" value="1"/>
</dbReference>
<organism evidence="4 5">
    <name type="scientific">Alkalibacterium iburiense</name>
    <dbReference type="NCBI Taxonomy" id="290589"/>
    <lineage>
        <taxon>Bacteria</taxon>
        <taxon>Bacillati</taxon>
        <taxon>Bacillota</taxon>
        <taxon>Bacilli</taxon>
        <taxon>Lactobacillales</taxon>
        <taxon>Carnobacteriaceae</taxon>
        <taxon>Alkalibacterium</taxon>
    </lineage>
</organism>
<sequence>MINYEKMLKVGCMVEPILELSHVRKSFGEKEVLKGVSFSVMPGEIIGYIGPNGAGKSTTVKILLGMIEKDEGEIRLFNQPLNTQNVSYKARIGYVPENAELYDTLTAKEYLLFVGELYGMTEEEIMNKSLTMMEALGIKEAFNTRLSSFSKGMRQKVLIISSLLHDPDILFWDEPLSGLDANSVQVIREVLIQLRDAGKTIFYSSHVMDMVQRLSDRILILHNGEVVANGPFEELKEEAEGTLEQLFNTLTGFDEHASLADQFIKGMKGERADDA</sequence>
<evidence type="ECO:0000313" key="5">
    <source>
        <dbReference type="Proteomes" id="UP001501166"/>
    </source>
</evidence>
<dbReference type="SUPFAM" id="SSF52540">
    <property type="entry name" value="P-loop containing nucleoside triphosphate hydrolases"/>
    <property type="match status" value="1"/>
</dbReference>
<dbReference type="PROSITE" id="PS50893">
    <property type="entry name" value="ABC_TRANSPORTER_2"/>
    <property type="match status" value="1"/>
</dbReference>
<dbReference type="InterPro" id="IPR017871">
    <property type="entry name" value="ABC_transporter-like_CS"/>
</dbReference>
<evidence type="ECO:0000313" key="4">
    <source>
        <dbReference type="EMBL" id="GAA0371586.1"/>
    </source>
</evidence>
<dbReference type="PANTHER" id="PTHR43613">
    <property type="entry name" value="ABC TRANSPORTER, ATP-BINDING PROTEIN"/>
    <property type="match status" value="1"/>
</dbReference>
<protein>
    <submittedName>
        <fullName evidence="4">ABC transporter ATP-binding protein</fullName>
    </submittedName>
</protein>
<dbReference type="CDD" id="cd03230">
    <property type="entry name" value="ABC_DR_subfamily_A"/>
    <property type="match status" value="1"/>
</dbReference>
<dbReference type="EMBL" id="BAAACW010000164">
    <property type="protein sequence ID" value="GAA0371586.1"/>
    <property type="molecule type" value="Genomic_DNA"/>
</dbReference>
<gene>
    <name evidence="4" type="ORF">GCM10008932_23630</name>
</gene>
<dbReference type="GO" id="GO:0005524">
    <property type="term" value="F:ATP binding"/>
    <property type="evidence" value="ECO:0007669"/>
    <property type="project" value="UniProtKB-KW"/>
</dbReference>
<comment type="caution">
    <text evidence="4">The sequence shown here is derived from an EMBL/GenBank/DDBJ whole genome shotgun (WGS) entry which is preliminary data.</text>
</comment>
<accession>A0ABN0XSC5</accession>
<feature type="domain" description="ABC transporter" evidence="3">
    <location>
        <begin position="18"/>
        <end position="248"/>
    </location>
</feature>
<evidence type="ECO:0000259" key="3">
    <source>
        <dbReference type="PROSITE" id="PS50893"/>
    </source>
</evidence>
<dbReference type="PANTHER" id="PTHR43613:SF1">
    <property type="entry name" value="ABC TRANSPORTER, ATP-BINDING PROTEIN"/>
    <property type="match status" value="1"/>
</dbReference>
<keyword evidence="1" id="KW-0547">Nucleotide-binding</keyword>
<dbReference type="PROSITE" id="PS00211">
    <property type="entry name" value="ABC_TRANSPORTER_1"/>
    <property type="match status" value="1"/>
</dbReference>
<keyword evidence="2 4" id="KW-0067">ATP-binding</keyword>
<keyword evidence="5" id="KW-1185">Reference proteome</keyword>
<proteinExistence type="predicted"/>
<reference evidence="4 5" key="1">
    <citation type="journal article" date="2019" name="Int. J. Syst. Evol. Microbiol.">
        <title>The Global Catalogue of Microorganisms (GCM) 10K type strain sequencing project: providing services to taxonomists for standard genome sequencing and annotation.</title>
        <authorList>
            <consortium name="The Broad Institute Genomics Platform"/>
            <consortium name="The Broad Institute Genome Sequencing Center for Infectious Disease"/>
            <person name="Wu L."/>
            <person name="Ma J."/>
        </authorList>
    </citation>
    <scope>NUCLEOTIDE SEQUENCE [LARGE SCALE GENOMIC DNA]</scope>
    <source>
        <strain evidence="4 5">JCM 12662</strain>
    </source>
</reference>
<evidence type="ECO:0000256" key="1">
    <source>
        <dbReference type="ARBA" id="ARBA00022741"/>
    </source>
</evidence>
<dbReference type="SMART" id="SM00382">
    <property type="entry name" value="AAA"/>
    <property type="match status" value="1"/>
</dbReference>
<name>A0ABN0XSC5_9LACT</name>
<evidence type="ECO:0000256" key="2">
    <source>
        <dbReference type="ARBA" id="ARBA00022840"/>
    </source>
</evidence>
<dbReference type="InterPro" id="IPR003593">
    <property type="entry name" value="AAA+_ATPase"/>
</dbReference>
<dbReference type="InterPro" id="IPR003439">
    <property type="entry name" value="ABC_transporter-like_ATP-bd"/>
</dbReference>
<dbReference type="Gene3D" id="3.40.50.300">
    <property type="entry name" value="P-loop containing nucleotide triphosphate hydrolases"/>
    <property type="match status" value="1"/>
</dbReference>
<dbReference type="Proteomes" id="UP001501166">
    <property type="component" value="Unassembled WGS sequence"/>
</dbReference>
<dbReference type="InterPro" id="IPR027417">
    <property type="entry name" value="P-loop_NTPase"/>
</dbReference>